<evidence type="ECO:0000313" key="1">
    <source>
        <dbReference type="EMBL" id="RZB46711.1"/>
    </source>
</evidence>
<dbReference type="Proteomes" id="UP000289340">
    <property type="component" value="Chromosome 19"/>
</dbReference>
<proteinExistence type="predicted"/>
<evidence type="ECO:0008006" key="3">
    <source>
        <dbReference type="Google" id="ProtNLM"/>
    </source>
</evidence>
<reference evidence="1 2" key="1">
    <citation type="submission" date="2018-09" db="EMBL/GenBank/DDBJ databases">
        <title>A high-quality reference genome of wild soybean provides a powerful tool to mine soybean genomes.</title>
        <authorList>
            <person name="Xie M."/>
            <person name="Chung C.Y.L."/>
            <person name="Li M.-W."/>
            <person name="Wong F.-L."/>
            <person name="Chan T.-F."/>
            <person name="Lam H.-M."/>
        </authorList>
    </citation>
    <scope>NUCLEOTIDE SEQUENCE [LARGE SCALE GENOMIC DNA]</scope>
    <source>
        <strain evidence="2">cv. W05</strain>
        <tissue evidence="1">Hypocotyl of etiolated seedlings</tissue>
    </source>
</reference>
<comment type="caution">
    <text evidence="1">The sequence shown here is derived from an EMBL/GenBank/DDBJ whole genome shotgun (WGS) entry which is preliminary data.</text>
</comment>
<keyword evidence="2" id="KW-1185">Reference proteome</keyword>
<gene>
    <name evidence="1" type="ORF">D0Y65_050664</name>
</gene>
<organism evidence="1 2">
    <name type="scientific">Glycine soja</name>
    <name type="common">Wild soybean</name>
    <dbReference type="NCBI Taxonomy" id="3848"/>
    <lineage>
        <taxon>Eukaryota</taxon>
        <taxon>Viridiplantae</taxon>
        <taxon>Streptophyta</taxon>
        <taxon>Embryophyta</taxon>
        <taxon>Tracheophyta</taxon>
        <taxon>Spermatophyta</taxon>
        <taxon>Magnoliopsida</taxon>
        <taxon>eudicotyledons</taxon>
        <taxon>Gunneridae</taxon>
        <taxon>Pentapetalae</taxon>
        <taxon>rosids</taxon>
        <taxon>fabids</taxon>
        <taxon>Fabales</taxon>
        <taxon>Fabaceae</taxon>
        <taxon>Papilionoideae</taxon>
        <taxon>50 kb inversion clade</taxon>
        <taxon>NPAAA clade</taxon>
        <taxon>indigoferoid/millettioid clade</taxon>
        <taxon>Phaseoleae</taxon>
        <taxon>Glycine</taxon>
        <taxon>Glycine subgen. Soja</taxon>
    </lineage>
</organism>
<evidence type="ECO:0000313" key="2">
    <source>
        <dbReference type="Proteomes" id="UP000289340"/>
    </source>
</evidence>
<dbReference type="AlphaFoldDB" id="A0A445FCX6"/>
<dbReference type="EMBL" id="QZWG01000019">
    <property type="protein sequence ID" value="RZB46711.1"/>
    <property type="molecule type" value="Genomic_DNA"/>
</dbReference>
<name>A0A445FCX6_GLYSO</name>
<protein>
    <recommendedName>
        <fullName evidence="3">Replication factor A C-terminal domain-containing protein</fullName>
    </recommendedName>
</protein>
<dbReference type="SUPFAM" id="SSF50249">
    <property type="entry name" value="Nucleic acid-binding proteins"/>
    <property type="match status" value="1"/>
</dbReference>
<dbReference type="Gene3D" id="2.40.50.140">
    <property type="entry name" value="Nucleic acid-binding proteins"/>
    <property type="match status" value="1"/>
</dbReference>
<sequence length="373" mass="41722">MHRPASCDARQQTWEVTSASLSAPFLWFFNSFRASSTRTHLPPLVLSHFFSKVLERWLLNKEASTTVISRHVFGPKVLLLSLAKIKEAKGYCFIALIQQQSIIQCYGSQIFVNTDMKEILEFKDRSISPNAQVKCFDELSQLKKECMCVTVATISKLLVANGWIYDGCKKCNKKADGEGSSFVCVGCGNKSASTVAKFRVDVRVGQPHESAIFTLWDRECCALIKETIDELKQKMIDEDGVFDARDILEQLDRVLGKKLAFRFKVVPGNTRHSVSQLSDDDEFIKFVISKLPTLQHQDEALPSVSAMHEINYVGDSQCLSAITESDPTLLGSITPPKHILPLSNSQVDEIPFEDLSSIQLSSTTLGKKHIKIE</sequence>
<dbReference type="InterPro" id="IPR012340">
    <property type="entry name" value="NA-bd_OB-fold"/>
</dbReference>
<accession>A0A445FCX6</accession>